<keyword evidence="4" id="KW-1185">Reference proteome</keyword>
<dbReference type="KEGG" id="gtr:GLOTRDRAFT_139534"/>
<dbReference type="InterPro" id="IPR004305">
    <property type="entry name" value="Thiaminase-2/PQQC"/>
</dbReference>
<dbReference type="STRING" id="670483.S7RIK0"/>
<dbReference type="Gene3D" id="1.20.910.10">
    <property type="entry name" value="Heme oxygenase-like"/>
    <property type="match status" value="1"/>
</dbReference>
<evidence type="ECO:0000259" key="2">
    <source>
        <dbReference type="Pfam" id="PF14200"/>
    </source>
</evidence>
<sequence>MFVRLEAPVSRAELAFKFAQVDSEIQHLPITLPFPGGVLKSRPEDKTGPDYIRILIENNQDVWDKYMNHPYLQELAKGTASLDGFRYYMIQDTKYVEKYISVRMASVSTSAFEDVQEFAMKLPHTVSYVDAMNQICENSLGLPRAVVKDTPLSKRLQASVDFNVSIAREGNWFEMHIALVPCIIGYSDIGFKLARDPRTIRNSPYYRLWVLLNADNSYAQAYHTFINRNIAHYWTPQAEEQWNKIFRRACELEMDFLDVARDLSSPYRIVDNGTYMIKNFSEGTVMTLRGGRSTEGTPVILSKSDGSLSQKWKLVASKDGYTLQNVASGTFAAIVKIGKELLIRGSKKPTRWWINPILLPSETADDPPAYQFFMSTEVQHVMDVCRLPPLWTLLQDAWEIFLPFMDPQPPDDHRLVSESDLAVAVIARDNCEVSSQIWTLDACT</sequence>
<feature type="domain" description="Thiaminase-2/PQQC" evidence="1">
    <location>
        <begin position="59"/>
        <end position="262"/>
    </location>
</feature>
<accession>S7RIK0</accession>
<dbReference type="AlphaFoldDB" id="S7RIK0"/>
<protein>
    <submittedName>
        <fullName evidence="3">Heme oxygenase-like protein</fullName>
    </submittedName>
</protein>
<dbReference type="OrthoDB" id="3051059at2759"/>
<dbReference type="InterPro" id="IPR016084">
    <property type="entry name" value="Haem_Oase-like_multi-hlx"/>
</dbReference>
<dbReference type="Gene3D" id="2.80.10.50">
    <property type="match status" value="1"/>
</dbReference>
<dbReference type="eggNOG" id="KOG2598">
    <property type="taxonomic scope" value="Eukaryota"/>
</dbReference>
<dbReference type="InterPro" id="IPR000772">
    <property type="entry name" value="Ricin_B_lectin"/>
</dbReference>
<feature type="domain" description="Ricin B lectin" evidence="2">
    <location>
        <begin position="271"/>
        <end position="331"/>
    </location>
</feature>
<dbReference type="InterPro" id="IPR035992">
    <property type="entry name" value="Ricin_B-like_lectins"/>
</dbReference>
<proteinExistence type="predicted"/>
<dbReference type="CDD" id="cd19359">
    <property type="entry name" value="TenA_C_Bt3146-like"/>
    <property type="match status" value="1"/>
</dbReference>
<dbReference type="GeneID" id="19304279"/>
<dbReference type="Pfam" id="PF14200">
    <property type="entry name" value="RicinB_lectin_2"/>
    <property type="match status" value="1"/>
</dbReference>
<dbReference type="SUPFAM" id="SSF50370">
    <property type="entry name" value="Ricin B-like lectins"/>
    <property type="match status" value="1"/>
</dbReference>
<evidence type="ECO:0000313" key="3">
    <source>
        <dbReference type="EMBL" id="EPQ54155.1"/>
    </source>
</evidence>
<gene>
    <name evidence="3" type="ORF">GLOTRDRAFT_139534</name>
</gene>
<reference evidence="3 4" key="1">
    <citation type="journal article" date="2012" name="Science">
        <title>The Paleozoic origin of enzymatic lignin decomposition reconstructed from 31 fungal genomes.</title>
        <authorList>
            <person name="Floudas D."/>
            <person name="Binder M."/>
            <person name="Riley R."/>
            <person name="Barry K."/>
            <person name="Blanchette R.A."/>
            <person name="Henrissat B."/>
            <person name="Martinez A.T."/>
            <person name="Otillar R."/>
            <person name="Spatafora J.W."/>
            <person name="Yadav J.S."/>
            <person name="Aerts A."/>
            <person name="Benoit I."/>
            <person name="Boyd A."/>
            <person name="Carlson A."/>
            <person name="Copeland A."/>
            <person name="Coutinho P.M."/>
            <person name="de Vries R.P."/>
            <person name="Ferreira P."/>
            <person name="Findley K."/>
            <person name="Foster B."/>
            <person name="Gaskell J."/>
            <person name="Glotzer D."/>
            <person name="Gorecki P."/>
            <person name="Heitman J."/>
            <person name="Hesse C."/>
            <person name="Hori C."/>
            <person name="Igarashi K."/>
            <person name="Jurgens J.A."/>
            <person name="Kallen N."/>
            <person name="Kersten P."/>
            <person name="Kohler A."/>
            <person name="Kuees U."/>
            <person name="Kumar T.K.A."/>
            <person name="Kuo A."/>
            <person name="LaButti K."/>
            <person name="Larrondo L.F."/>
            <person name="Lindquist E."/>
            <person name="Ling A."/>
            <person name="Lombard V."/>
            <person name="Lucas S."/>
            <person name="Lundell T."/>
            <person name="Martin R."/>
            <person name="McLaughlin D.J."/>
            <person name="Morgenstern I."/>
            <person name="Morin E."/>
            <person name="Murat C."/>
            <person name="Nagy L.G."/>
            <person name="Nolan M."/>
            <person name="Ohm R.A."/>
            <person name="Patyshakuliyeva A."/>
            <person name="Rokas A."/>
            <person name="Ruiz-Duenas F.J."/>
            <person name="Sabat G."/>
            <person name="Salamov A."/>
            <person name="Samejima M."/>
            <person name="Schmutz J."/>
            <person name="Slot J.C."/>
            <person name="St John F."/>
            <person name="Stenlid J."/>
            <person name="Sun H."/>
            <person name="Sun S."/>
            <person name="Syed K."/>
            <person name="Tsang A."/>
            <person name="Wiebenga A."/>
            <person name="Young D."/>
            <person name="Pisabarro A."/>
            <person name="Eastwood D.C."/>
            <person name="Martin F."/>
            <person name="Cullen D."/>
            <person name="Grigoriev I.V."/>
            <person name="Hibbett D.S."/>
        </authorList>
    </citation>
    <scope>NUCLEOTIDE SEQUENCE [LARGE SCALE GENOMIC DNA]</scope>
    <source>
        <strain evidence="3 4">ATCC 11539</strain>
    </source>
</reference>
<dbReference type="PANTHER" id="PTHR43198">
    <property type="entry name" value="BIFUNCTIONAL TH2 PROTEIN"/>
    <property type="match status" value="1"/>
</dbReference>
<dbReference type="EMBL" id="KB469304">
    <property type="protein sequence ID" value="EPQ54155.1"/>
    <property type="molecule type" value="Genomic_DNA"/>
</dbReference>
<dbReference type="Pfam" id="PF03070">
    <property type="entry name" value="TENA_THI-4"/>
    <property type="match status" value="1"/>
</dbReference>
<dbReference type="PANTHER" id="PTHR43198:SF2">
    <property type="entry name" value="SI:CH1073-67J19.1-RELATED"/>
    <property type="match status" value="1"/>
</dbReference>
<dbReference type="RefSeq" id="XP_007867482.1">
    <property type="nucleotide sequence ID" value="XM_007869291.1"/>
</dbReference>
<dbReference type="HOGENOM" id="CLU_616846_0_0_1"/>
<dbReference type="InterPro" id="IPR050967">
    <property type="entry name" value="Thiamine_Salvage_TenA"/>
</dbReference>
<dbReference type="GO" id="GO:0006772">
    <property type="term" value="P:thiamine metabolic process"/>
    <property type="evidence" value="ECO:0007669"/>
    <property type="project" value="UniProtKB-ARBA"/>
</dbReference>
<dbReference type="Proteomes" id="UP000030669">
    <property type="component" value="Unassembled WGS sequence"/>
</dbReference>
<name>S7RIK0_GLOTA</name>
<evidence type="ECO:0000259" key="1">
    <source>
        <dbReference type="Pfam" id="PF03070"/>
    </source>
</evidence>
<dbReference type="GO" id="GO:0005829">
    <property type="term" value="C:cytosol"/>
    <property type="evidence" value="ECO:0007669"/>
    <property type="project" value="TreeGrafter"/>
</dbReference>
<dbReference type="PROSITE" id="PS50231">
    <property type="entry name" value="RICIN_B_LECTIN"/>
    <property type="match status" value="1"/>
</dbReference>
<evidence type="ECO:0000313" key="4">
    <source>
        <dbReference type="Proteomes" id="UP000030669"/>
    </source>
</evidence>
<organism evidence="3 4">
    <name type="scientific">Gloeophyllum trabeum (strain ATCC 11539 / FP-39264 / Madison 617)</name>
    <name type="common">Brown rot fungus</name>
    <dbReference type="NCBI Taxonomy" id="670483"/>
    <lineage>
        <taxon>Eukaryota</taxon>
        <taxon>Fungi</taxon>
        <taxon>Dikarya</taxon>
        <taxon>Basidiomycota</taxon>
        <taxon>Agaricomycotina</taxon>
        <taxon>Agaricomycetes</taxon>
        <taxon>Gloeophyllales</taxon>
        <taxon>Gloeophyllaceae</taxon>
        <taxon>Gloeophyllum</taxon>
    </lineage>
</organism>
<dbReference type="SUPFAM" id="SSF48613">
    <property type="entry name" value="Heme oxygenase-like"/>
    <property type="match status" value="1"/>
</dbReference>